<dbReference type="AlphaFoldDB" id="A0A6N8EAY3"/>
<evidence type="ECO:0000313" key="2">
    <source>
        <dbReference type="Proteomes" id="UP000434044"/>
    </source>
</evidence>
<accession>A0A6N8EAY3</accession>
<gene>
    <name evidence="1" type="ORF">GJ668_09395</name>
</gene>
<name>A0A6N8EAY3_9GAMM</name>
<comment type="caution">
    <text evidence="1">The sequence shown here is derived from an EMBL/GenBank/DDBJ whole genome shotgun (WGS) entry which is preliminary data.</text>
</comment>
<dbReference type="Proteomes" id="UP000434044">
    <property type="component" value="Unassembled WGS sequence"/>
</dbReference>
<organism evidence="1 2">
    <name type="scientific">Allochromatium palmeri</name>
    <dbReference type="NCBI Taxonomy" id="231048"/>
    <lineage>
        <taxon>Bacteria</taxon>
        <taxon>Pseudomonadati</taxon>
        <taxon>Pseudomonadota</taxon>
        <taxon>Gammaproteobacteria</taxon>
        <taxon>Chromatiales</taxon>
        <taxon>Chromatiaceae</taxon>
        <taxon>Allochromatium</taxon>
    </lineage>
</organism>
<proteinExistence type="predicted"/>
<protein>
    <submittedName>
        <fullName evidence="1">Uncharacterized protein</fullName>
    </submittedName>
</protein>
<sequence length="114" mass="12810">MNKYHTNQTSRTFGTVVMAGILASTFLPQDDKHEPSSSAPHFPGGNNYAFVSRGTSLTHEPSKNVLTGYYPPSLETSFETVVTSFFEELSSNQEPLGHDFERVLFENLWDLYQS</sequence>
<keyword evidence="2" id="KW-1185">Reference proteome</keyword>
<evidence type="ECO:0000313" key="1">
    <source>
        <dbReference type="EMBL" id="MTW21315.1"/>
    </source>
</evidence>
<dbReference type="RefSeq" id="WP_155449896.1">
    <property type="nucleotide sequence ID" value="NZ_WNKT01000016.1"/>
</dbReference>
<dbReference type="EMBL" id="WNKT01000016">
    <property type="protein sequence ID" value="MTW21315.1"/>
    <property type="molecule type" value="Genomic_DNA"/>
</dbReference>
<reference evidence="1 2" key="1">
    <citation type="submission" date="2019-11" db="EMBL/GenBank/DDBJ databases">
        <title>Whole-genome sequence of the anaerobic purple sulfur bacterium Allochromatium palmeri DSM 15591.</title>
        <authorList>
            <person name="Kyndt J.A."/>
            <person name="Meyer T.E."/>
        </authorList>
    </citation>
    <scope>NUCLEOTIDE SEQUENCE [LARGE SCALE GENOMIC DNA]</scope>
    <source>
        <strain evidence="1 2">DSM 15591</strain>
    </source>
</reference>